<dbReference type="Pfam" id="PF11967">
    <property type="entry name" value="RecO_N"/>
    <property type="match status" value="1"/>
</dbReference>
<accession>A0A2M6WW77</accession>
<gene>
    <name evidence="5" type="primary">recO</name>
    <name evidence="5" type="ORF">COT82_00355</name>
</gene>
<evidence type="ECO:0000256" key="2">
    <source>
        <dbReference type="ARBA" id="ARBA00023172"/>
    </source>
</evidence>
<dbReference type="GO" id="GO:0006302">
    <property type="term" value="P:double-strand break repair"/>
    <property type="evidence" value="ECO:0007669"/>
    <property type="project" value="TreeGrafter"/>
</dbReference>
<sequence>MHTLYTTECIVLGSSNFGEANRYINLFTKDIGLVRAAVRSVREEKSKLRFSLQDFSIGSVTLVRGREVWRIIGALEKYSVHEEFKYDREKLFIVVRILNLLQRLIHGEEKNEYLFAVLSRGFDFIRLNAIEKENAQNFEHLAVLRLLYSLGYIAKKEEFSKLLELTETNKELLKKTKSKRRQILLAINSALKETHL</sequence>
<dbReference type="Gene3D" id="2.40.50.140">
    <property type="entry name" value="Nucleic acid-binding proteins"/>
    <property type="match status" value="1"/>
</dbReference>
<protein>
    <submittedName>
        <fullName evidence="5">DNA repair protein RecO</fullName>
    </submittedName>
</protein>
<dbReference type="GO" id="GO:0006310">
    <property type="term" value="P:DNA recombination"/>
    <property type="evidence" value="ECO:0007669"/>
    <property type="project" value="UniProtKB-KW"/>
</dbReference>
<keyword evidence="3" id="KW-0234">DNA repair</keyword>
<dbReference type="PANTHER" id="PTHR33991">
    <property type="entry name" value="DNA REPAIR PROTEIN RECO"/>
    <property type="match status" value="1"/>
</dbReference>
<evidence type="ECO:0000313" key="6">
    <source>
        <dbReference type="Proteomes" id="UP000230481"/>
    </source>
</evidence>
<name>A0A2M6WW77_9BACT</name>
<keyword evidence="1" id="KW-0227">DNA damage</keyword>
<dbReference type="EMBL" id="PFAA01000010">
    <property type="protein sequence ID" value="PIT96956.1"/>
    <property type="molecule type" value="Genomic_DNA"/>
</dbReference>
<dbReference type="NCBIfam" id="TIGR00613">
    <property type="entry name" value="reco"/>
    <property type="match status" value="1"/>
</dbReference>
<dbReference type="Proteomes" id="UP000230481">
    <property type="component" value="Unassembled WGS sequence"/>
</dbReference>
<proteinExistence type="predicted"/>
<dbReference type="InterPro" id="IPR012340">
    <property type="entry name" value="NA-bd_OB-fold"/>
</dbReference>
<dbReference type="InterPro" id="IPR022572">
    <property type="entry name" value="DNA_rep/recomb_RecO_N"/>
</dbReference>
<comment type="caution">
    <text evidence="5">The sequence shown here is derived from an EMBL/GenBank/DDBJ whole genome shotgun (WGS) entry which is preliminary data.</text>
</comment>
<organism evidence="5 6">
    <name type="scientific">Candidatus Campbellbacteria bacterium CG10_big_fil_rev_8_21_14_0_10_35_52</name>
    <dbReference type="NCBI Taxonomy" id="1974527"/>
    <lineage>
        <taxon>Bacteria</taxon>
        <taxon>Candidatus Campbelliibacteriota</taxon>
    </lineage>
</organism>
<evidence type="ECO:0000256" key="3">
    <source>
        <dbReference type="ARBA" id="ARBA00023204"/>
    </source>
</evidence>
<evidence type="ECO:0000259" key="4">
    <source>
        <dbReference type="Pfam" id="PF11967"/>
    </source>
</evidence>
<reference evidence="6" key="1">
    <citation type="submission" date="2017-09" db="EMBL/GenBank/DDBJ databases">
        <title>Depth-based differentiation of microbial function through sediment-hosted aquifers and enrichment of novel symbionts in the deep terrestrial subsurface.</title>
        <authorList>
            <person name="Probst A.J."/>
            <person name="Ladd B."/>
            <person name="Jarett J.K."/>
            <person name="Geller-Mcgrath D.E."/>
            <person name="Sieber C.M.K."/>
            <person name="Emerson J.B."/>
            <person name="Anantharaman K."/>
            <person name="Thomas B.C."/>
            <person name="Malmstrom R."/>
            <person name="Stieglmeier M."/>
            <person name="Klingl A."/>
            <person name="Woyke T."/>
            <person name="Ryan C.M."/>
            <person name="Banfield J.F."/>
        </authorList>
    </citation>
    <scope>NUCLEOTIDE SEQUENCE [LARGE SCALE GENOMIC DNA]</scope>
</reference>
<evidence type="ECO:0000256" key="1">
    <source>
        <dbReference type="ARBA" id="ARBA00022763"/>
    </source>
</evidence>
<dbReference type="SUPFAM" id="SSF50249">
    <property type="entry name" value="Nucleic acid-binding proteins"/>
    <property type="match status" value="1"/>
</dbReference>
<dbReference type="AlphaFoldDB" id="A0A2M6WW77"/>
<dbReference type="InterPro" id="IPR003717">
    <property type="entry name" value="RecO"/>
</dbReference>
<dbReference type="PANTHER" id="PTHR33991:SF1">
    <property type="entry name" value="DNA REPAIR PROTEIN RECO"/>
    <property type="match status" value="1"/>
</dbReference>
<keyword evidence="2" id="KW-0233">DNA recombination</keyword>
<evidence type="ECO:0000313" key="5">
    <source>
        <dbReference type="EMBL" id="PIT96956.1"/>
    </source>
</evidence>
<feature type="domain" description="DNA replication/recombination mediator RecO N-terminal" evidence="4">
    <location>
        <begin position="1"/>
        <end position="68"/>
    </location>
</feature>
<dbReference type="GO" id="GO:0043590">
    <property type="term" value="C:bacterial nucleoid"/>
    <property type="evidence" value="ECO:0007669"/>
    <property type="project" value="TreeGrafter"/>
</dbReference>